<keyword evidence="1" id="KW-0808">Transferase</keyword>
<dbReference type="InterPro" id="IPR000182">
    <property type="entry name" value="GNAT_dom"/>
</dbReference>
<gene>
    <name evidence="4" type="ORF">Q5741_13525</name>
</gene>
<keyword evidence="2" id="KW-0012">Acyltransferase</keyword>
<dbReference type="SUPFAM" id="SSF55729">
    <property type="entry name" value="Acyl-CoA N-acyltransferases (Nat)"/>
    <property type="match status" value="1"/>
</dbReference>
<dbReference type="PANTHER" id="PTHR43420">
    <property type="entry name" value="ACETYLTRANSFERASE"/>
    <property type="match status" value="1"/>
</dbReference>
<evidence type="ECO:0000259" key="3">
    <source>
        <dbReference type="PROSITE" id="PS51186"/>
    </source>
</evidence>
<evidence type="ECO:0000313" key="4">
    <source>
        <dbReference type="EMBL" id="MDO7907426.1"/>
    </source>
</evidence>
<name>A0ABT9CDX2_9BACL</name>
<evidence type="ECO:0000256" key="1">
    <source>
        <dbReference type="ARBA" id="ARBA00022679"/>
    </source>
</evidence>
<reference evidence="4 5" key="1">
    <citation type="submission" date="2023-07" db="EMBL/GenBank/DDBJ databases">
        <title>Paenibacillus sp. JX-17 nov. isolated from soil.</title>
        <authorList>
            <person name="Wan Y."/>
            <person name="Liu B."/>
        </authorList>
    </citation>
    <scope>NUCLEOTIDE SEQUENCE [LARGE SCALE GENOMIC DNA]</scope>
    <source>
        <strain evidence="4 5">JX-17</strain>
    </source>
</reference>
<accession>A0ABT9CDX2</accession>
<organism evidence="4 5">
    <name type="scientific">Paenibacillus lacisoli</name>
    <dbReference type="NCBI Taxonomy" id="3064525"/>
    <lineage>
        <taxon>Bacteria</taxon>
        <taxon>Bacillati</taxon>
        <taxon>Bacillota</taxon>
        <taxon>Bacilli</taxon>
        <taxon>Bacillales</taxon>
        <taxon>Paenibacillaceae</taxon>
        <taxon>Paenibacillus</taxon>
    </lineage>
</organism>
<comment type="caution">
    <text evidence="4">The sequence shown here is derived from an EMBL/GenBank/DDBJ whole genome shotgun (WGS) entry which is preliminary data.</text>
</comment>
<dbReference type="RefSeq" id="WP_305024634.1">
    <property type="nucleotide sequence ID" value="NZ_JAUQTB010000007.1"/>
</dbReference>
<dbReference type="CDD" id="cd04301">
    <property type="entry name" value="NAT_SF"/>
    <property type="match status" value="1"/>
</dbReference>
<dbReference type="Pfam" id="PF00583">
    <property type="entry name" value="Acetyltransf_1"/>
    <property type="match status" value="1"/>
</dbReference>
<feature type="domain" description="N-acetyltransferase" evidence="3">
    <location>
        <begin position="1"/>
        <end position="147"/>
    </location>
</feature>
<evidence type="ECO:0000256" key="2">
    <source>
        <dbReference type="ARBA" id="ARBA00023315"/>
    </source>
</evidence>
<keyword evidence="5" id="KW-1185">Reference proteome</keyword>
<dbReference type="PROSITE" id="PS51186">
    <property type="entry name" value="GNAT"/>
    <property type="match status" value="1"/>
</dbReference>
<dbReference type="Proteomes" id="UP001240171">
    <property type="component" value="Unassembled WGS sequence"/>
</dbReference>
<evidence type="ECO:0000313" key="5">
    <source>
        <dbReference type="Proteomes" id="UP001240171"/>
    </source>
</evidence>
<sequence length="147" mass="17318">MIRPRQFQLDDPFIYHLIENELVPLSHLSADEINSILKDIPRRLNRGITFVTCPNHPEQAVGFIHAMLHGELLYIDMLAVLRSEQRKHHGHHLLEYAEQFARTRGCQRAKVLVDEGNQQALRFYRKSGYTVHKFIDLTRCYELRKTL</sequence>
<dbReference type="Gene3D" id="3.40.630.30">
    <property type="match status" value="1"/>
</dbReference>
<dbReference type="InterPro" id="IPR050680">
    <property type="entry name" value="YpeA/RimI_acetyltransf"/>
</dbReference>
<protein>
    <submittedName>
        <fullName evidence="4">GNAT family N-acetyltransferase</fullName>
    </submittedName>
</protein>
<proteinExistence type="predicted"/>
<dbReference type="InterPro" id="IPR016181">
    <property type="entry name" value="Acyl_CoA_acyltransferase"/>
</dbReference>
<dbReference type="EMBL" id="JAUQTB010000007">
    <property type="protein sequence ID" value="MDO7907426.1"/>
    <property type="molecule type" value="Genomic_DNA"/>
</dbReference>